<keyword evidence="3 4" id="KW-0067">ATP-binding</keyword>
<evidence type="ECO:0000259" key="5">
    <source>
        <dbReference type="PROSITE" id="PS50975"/>
    </source>
</evidence>
<accession>A0A1F5SKV8</accession>
<dbReference type="GO" id="GO:0005524">
    <property type="term" value="F:ATP binding"/>
    <property type="evidence" value="ECO:0007669"/>
    <property type="project" value="UniProtKB-UniRule"/>
</dbReference>
<comment type="caution">
    <text evidence="6">The sequence shown here is derived from an EMBL/GenBank/DDBJ whole genome shotgun (WGS) entry which is preliminary data.</text>
</comment>
<dbReference type="GO" id="GO:0046872">
    <property type="term" value="F:metal ion binding"/>
    <property type="evidence" value="ECO:0007669"/>
    <property type="project" value="InterPro"/>
</dbReference>
<dbReference type="PROSITE" id="PS50975">
    <property type="entry name" value="ATP_GRASP"/>
    <property type="match status" value="1"/>
</dbReference>
<dbReference type="Gene3D" id="3.40.50.20">
    <property type="match status" value="1"/>
</dbReference>
<dbReference type="Gene3D" id="3.30.1490.20">
    <property type="entry name" value="ATP-grasp fold, A domain"/>
    <property type="match status" value="1"/>
</dbReference>
<dbReference type="Proteomes" id="UP000178925">
    <property type="component" value="Unassembled WGS sequence"/>
</dbReference>
<dbReference type="InterPro" id="IPR003806">
    <property type="entry name" value="ATP-grasp_PylC-type"/>
</dbReference>
<dbReference type="InterPro" id="IPR048764">
    <property type="entry name" value="PylC_N"/>
</dbReference>
<reference evidence="6 7" key="1">
    <citation type="journal article" date="2016" name="Nat. Commun.">
        <title>Thousands of microbial genomes shed light on interconnected biogeochemical processes in an aquifer system.</title>
        <authorList>
            <person name="Anantharaman K."/>
            <person name="Brown C.T."/>
            <person name="Hug L.A."/>
            <person name="Sharon I."/>
            <person name="Castelle C.J."/>
            <person name="Probst A.J."/>
            <person name="Thomas B.C."/>
            <person name="Singh A."/>
            <person name="Wilkins M.J."/>
            <person name="Karaoz U."/>
            <person name="Brodie E.L."/>
            <person name="Williams K.H."/>
            <person name="Hubbard S.S."/>
            <person name="Banfield J.F."/>
        </authorList>
    </citation>
    <scope>NUCLEOTIDE SEQUENCE [LARGE SCALE GENOMIC DNA]</scope>
</reference>
<dbReference type="STRING" id="1797995.A2242_04395"/>
<dbReference type="InterPro" id="IPR011761">
    <property type="entry name" value="ATP-grasp"/>
</dbReference>
<dbReference type="InterPro" id="IPR013815">
    <property type="entry name" value="ATP_grasp_subdomain_1"/>
</dbReference>
<evidence type="ECO:0000256" key="3">
    <source>
        <dbReference type="ARBA" id="ARBA00022840"/>
    </source>
</evidence>
<sequence>MKKNNITIIRTAVGSPPAVGLIQALKKRGVRIIGTDCNELSAGFHFCDKSYVVPAGNTRPFLKKMLDICRIEKPDAIISGPEEEMLTLAKHKKYFAKLGTLVLVPDYSAVKICADKLATDAFFRTYAVPVPAMFRNKKEVIFPVIIKPRFGRGGQGVYKVSSLPELNAYYTTIEQPILQEYIQGTEYTVDVLCDLQGEPLAVVPRTRIQVESGVSMKGCTVYDEEIIAWSKKIAQQLKLIGPACIQCIKNKKGIKFIEVNTRFGGGSVLSLRADPSILSNLIKIIQGQKPVPSNGFQSGLTMLRYYAEVYHSAI</sequence>
<feature type="domain" description="ATP-grasp" evidence="5">
    <location>
        <begin position="111"/>
        <end position="286"/>
    </location>
</feature>
<dbReference type="PANTHER" id="PTHR43585:SF2">
    <property type="entry name" value="ATP-GRASP ENZYME FSQD"/>
    <property type="match status" value="1"/>
</dbReference>
<dbReference type="Pfam" id="PF21360">
    <property type="entry name" value="PylC-like_N"/>
    <property type="match status" value="1"/>
</dbReference>
<organism evidence="6 7">
    <name type="scientific">Candidatus Falkowbacteria bacterium RIFOXYA2_FULL_47_9</name>
    <dbReference type="NCBI Taxonomy" id="1797995"/>
    <lineage>
        <taxon>Bacteria</taxon>
        <taxon>Candidatus Falkowiibacteriota</taxon>
    </lineage>
</organism>
<evidence type="ECO:0000313" key="6">
    <source>
        <dbReference type="EMBL" id="OGF27335.1"/>
    </source>
</evidence>
<evidence type="ECO:0000256" key="2">
    <source>
        <dbReference type="ARBA" id="ARBA00022741"/>
    </source>
</evidence>
<name>A0A1F5SKV8_9BACT</name>
<dbReference type="Gene3D" id="3.30.470.20">
    <property type="entry name" value="ATP-grasp fold, B domain"/>
    <property type="match status" value="1"/>
</dbReference>
<protein>
    <recommendedName>
        <fullName evidence="5">ATP-grasp domain-containing protein</fullName>
    </recommendedName>
</protein>
<dbReference type="SUPFAM" id="SSF56059">
    <property type="entry name" value="Glutathione synthetase ATP-binding domain-like"/>
    <property type="match status" value="1"/>
</dbReference>
<gene>
    <name evidence="6" type="ORF">A2242_04395</name>
</gene>
<dbReference type="InterPro" id="IPR052032">
    <property type="entry name" value="ATP-dep_AA_Ligase"/>
</dbReference>
<dbReference type="Pfam" id="PF02655">
    <property type="entry name" value="ATP-grasp_3"/>
    <property type="match status" value="1"/>
</dbReference>
<evidence type="ECO:0000256" key="4">
    <source>
        <dbReference type="PROSITE-ProRule" id="PRU00409"/>
    </source>
</evidence>
<dbReference type="AlphaFoldDB" id="A0A1F5SKV8"/>
<proteinExistence type="predicted"/>
<dbReference type="EMBL" id="MFGC01000025">
    <property type="protein sequence ID" value="OGF27335.1"/>
    <property type="molecule type" value="Genomic_DNA"/>
</dbReference>
<evidence type="ECO:0000313" key="7">
    <source>
        <dbReference type="Proteomes" id="UP000178925"/>
    </source>
</evidence>
<keyword evidence="1" id="KW-0436">Ligase</keyword>
<dbReference type="PANTHER" id="PTHR43585">
    <property type="entry name" value="FUMIPYRROLE BIOSYNTHESIS PROTEIN C"/>
    <property type="match status" value="1"/>
</dbReference>
<dbReference type="GO" id="GO:0016874">
    <property type="term" value="F:ligase activity"/>
    <property type="evidence" value="ECO:0007669"/>
    <property type="project" value="UniProtKB-KW"/>
</dbReference>
<evidence type="ECO:0000256" key="1">
    <source>
        <dbReference type="ARBA" id="ARBA00022598"/>
    </source>
</evidence>
<keyword evidence="2 4" id="KW-0547">Nucleotide-binding</keyword>